<dbReference type="RefSeq" id="WP_017740471.1">
    <property type="nucleotide sequence ID" value="NZ_KQ976354.1"/>
</dbReference>
<organism evidence="1 2">
    <name type="scientific">Scytonema hofmannii PCC 7110</name>
    <dbReference type="NCBI Taxonomy" id="128403"/>
    <lineage>
        <taxon>Bacteria</taxon>
        <taxon>Bacillati</taxon>
        <taxon>Cyanobacteriota</taxon>
        <taxon>Cyanophyceae</taxon>
        <taxon>Nostocales</taxon>
        <taxon>Scytonemataceae</taxon>
        <taxon>Scytonema</taxon>
    </lineage>
</organism>
<reference evidence="1 2" key="1">
    <citation type="journal article" date="2013" name="Genome Biol. Evol.">
        <title>Genomes of Stigonematalean cyanobacteria (subsection V) and the evolution of oxygenic photosynthesis from prokaryotes to plastids.</title>
        <authorList>
            <person name="Dagan T."/>
            <person name="Roettger M."/>
            <person name="Stucken K."/>
            <person name="Landan G."/>
            <person name="Koch R."/>
            <person name="Major P."/>
            <person name="Gould S.B."/>
            <person name="Goremykin V.V."/>
            <person name="Rippka R."/>
            <person name="Tandeau de Marsac N."/>
            <person name="Gugger M."/>
            <person name="Lockhart P.J."/>
            <person name="Allen J.F."/>
            <person name="Brune I."/>
            <person name="Maus I."/>
            <person name="Puhler A."/>
            <person name="Martin W.F."/>
        </authorList>
    </citation>
    <scope>NUCLEOTIDE SEQUENCE [LARGE SCALE GENOMIC DNA]</scope>
    <source>
        <strain evidence="1 2">PCC 7110</strain>
    </source>
</reference>
<keyword evidence="2" id="KW-1185">Reference proteome</keyword>
<dbReference type="OrthoDB" id="428065at2"/>
<dbReference type="Proteomes" id="UP000076925">
    <property type="component" value="Unassembled WGS sequence"/>
</dbReference>
<accession>A0A139X4Y4</accession>
<dbReference type="EMBL" id="ANNX02000033">
    <property type="protein sequence ID" value="KYC39726.1"/>
    <property type="molecule type" value="Genomic_DNA"/>
</dbReference>
<protein>
    <submittedName>
        <fullName evidence="1">Uncharacterized protein</fullName>
    </submittedName>
</protein>
<evidence type="ECO:0000313" key="2">
    <source>
        <dbReference type="Proteomes" id="UP000076925"/>
    </source>
</evidence>
<proteinExistence type="predicted"/>
<dbReference type="STRING" id="128403.WA1_30835"/>
<sequence length="60" mass="6877">MTESNFEGMTRAELLAYVRQNPQDTEAFHKYMDMLATAPGRVKIPPEQIDAVLPKILREN</sequence>
<dbReference type="AlphaFoldDB" id="A0A139X4Y4"/>
<dbReference type="InterPro" id="IPR054053">
    <property type="entry name" value="DUF6887"/>
</dbReference>
<name>A0A139X4Y4_9CYAN</name>
<dbReference type="Pfam" id="PF21826">
    <property type="entry name" value="DUF6887"/>
    <property type="match status" value="1"/>
</dbReference>
<comment type="caution">
    <text evidence="1">The sequence shown here is derived from an EMBL/GenBank/DDBJ whole genome shotgun (WGS) entry which is preliminary data.</text>
</comment>
<gene>
    <name evidence="1" type="ORF">WA1_30835</name>
</gene>
<evidence type="ECO:0000313" key="1">
    <source>
        <dbReference type="EMBL" id="KYC39726.1"/>
    </source>
</evidence>